<dbReference type="InterPro" id="IPR000847">
    <property type="entry name" value="LysR_HTH_N"/>
</dbReference>
<dbReference type="EMBL" id="JACCBN010000001">
    <property type="protein sequence ID" value="NYD36390.1"/>
    <property type="molecule type" value="Genomic_DNA"/>
</dbReference>
<dbReference type="Pfam" id="PF03466">
    <property type="entry name" value="LysR_substrate"/>
    <property type="match status" value="1"/>
</dbReference>
<evidence type="ECO:0000259" key="6">
    <source>
        <dbReference type="PROSITE" id="PS50931"/>
    </source>
</evidence>
<dbReference type="Pfam" id="PF00126">
    <property type="entry name" value="HTH_1"/>
    <property type="match status" value="1"/>
</dbReference>
<dbReference type="GO" id="GO:0003677">
    <property type="term" value="F:DNA binding"/>
    <property type="evidence" value="ECO:0007669"/>
    <property type="project" value="UniProtKB-KW"/>
</dbReference>
<dbReference type="PROSITE" id="PS50931">
    <property type="entry name" value="HTH_LYSR"/>
    <property type="match status" value="1"/>
</dbReference>
<feature type="domain" description="HTH lysR-type" evidence="6">
    <location>
        <begin position="1"/>
        <end position="58"/>
    </location>
</feature>
<protein>
    <submittedName>
        <fullName evidence="7">DNA-binding transcriptional LysR family regulator</fullName>
    </submittedName>
</protein>
<feature type="region of interest" description="Disordered" evidence="5">
    <location>
        <begin position="149"/>
        <end position="169"/>
    </location>
</feature>
<dbReference type="SUPFAM" id="SSF53850">
    <property type="entry name" value="Periplasmic binding protein-like II"/>
    <property type="match status" value="1"/>
</dbReference>
<comment type="similarity">
    <text evidence="1">Belongs to the LysR transcriptional regulatory family.</text>
</comment>
<organism evidence="7 8">
    <name type="scientific">Actinomycetospora corticicola</name>
    <dbReference type="NCBI Taxonomy" id="663602"/>
    <lineage>
        <taxon>Bacteria</taxon>
        <taxon>Bacillati</taxon>
        <taxon>Actinomycetota</taxon>
        <taxon>Actinomycetes</taxon>
        <taxon>Pseudonocardiales</taxon>
        <taxon>Pseudonocardiaceae</taxon>
        <taxon>Actinomycetospora</taxon>
    </lineage>
</organism>
<dbReference type="PANTHER" id="PTHR30419">
    <property type="entry name" value="HTH-TYPE TRANSCRIPTIONAL REGULATOR YBHD"/>
    <property type="match status" value="1"/>
</dbReference>
<feature type="compositionally biased region" description="Low complexity" evidence="5">
    <location>
        <begin position="160"/>
        <end position="169"/>
    </location>
</feature>
<dbReference type="InterPro" id="IPR036388">
    <property type="entry name" value="WH-like_DNA-bd_sf"/>
</dbReference>
<evidence type="ECO:0000256" key="5">
    <source>
        <dbReference type="SAM" id="MobiDB-lite"/>
    </source>
</evidence>
<sequence length="336" mass="35260">MTLKQLIYFLAVADTGRFVQAAADVRIAQPTLSRQVQALEDDLGETLFTRGRDHVTLTSAGETLLPLARRIVADVETARLEIAELANLRRGRLRLGATPSLCVSVVADVLAVFHDSYPGVSLQISEGGSQDLVADLEDGQLDLALVIHQPDRPTPGPAGSGAPRGRIGATGTGSALGLTPVLREELVAISATAGSTPLDEVLGDHAGIAEIARHPLVLNRPGYELREAVLSACAAAGVTPRIAVEGGEMDAVLRMVERGLGVAIVPSLVLAGRTGLHTTRLDGTGWTHRTIVLAHRTDVAPTRAAEAFRETLLAVLARTSRTGGLPPGVRFIHPSS</sequence>
<keyword evidence="4" id="KW-0804">Transcription</keyword>
<evidence type="ECO:0000313" key="7">
    <source>
        <dbReference type="EMBL" id="NYD36390.1"/>
    </source>
</evidence>
<evidence type="ECO:0000313" key="8">
    <source>
        <dbReference type="Proteomes" id="UP000535890"/>
    </source>
</evidence>
<evidence type="ECO:0000256" key="2">
    <source>
        <dbReference type="ARBA" id="ARBA00023015"/>
    </source>
</evidence>
<name>A0A7Y9DVV5_9PSEU</name>
<evidence type="ECO:0000256" key="1">
    <source>
        <dbReference type="ARBA" id="ARBA00009437"/>
    </source>
</evidence>
<accession>A0A7Y9DVV5</accession>
<evidence type="ECO:0000256" key="4">
    <source>
        <dbReference type="ARBA" id="ARBA00023163"/>
    </source>
</evidence>
<proteinExistence type="inferred from homology"/>
<dbReference type="RefSeq" id="WP_179794075.1">
    <property type="nucleotide sequence ID" value="NZ_BAABHP010000028.1"/>
</dbReference>
<dbReference type="Proteomes" id="UP000535890">
    <property type="component" value="Unassembled WGS sequence"/>
</dbReference>
<dbReference type="FunFam" id="1.10.10.10:FF:000001">
    <property type="entry name" value="LysR family transcriptional regulator"/>
    <property type="match status" value="1"/>
</dbReference>
<dbReference type="InterPro" id="IPR036390">
    <property type="entry name" value="WH_DNA-bd_sf"/>
</dbReference>
<reference evidence="7 8" key="1">
    <citation type="submission" date="2020-07" db="EMBL/GenBank/DDBJ databases">
        <title>Sequencing the genomes of 1000 actinobacteria strains.</title>
        <authorList>
            <person name="Klenk H.-P."/>
        </authorList>
    </citation>
    <scope>NUCLEOTIDE SEQUENCE [LARGE SCALE GENOMIC DNA]</scope>
    <source>
        <strain evidence="7 8">DSM 45772</strain>
    </source>
</reference>
<dbReference type="CDD" id="cd05466">
    <property type="entry name" value="PBP2_LTTR_substrate"/>
    <property type="match status" value="1"/>
</dbReference>
<dbReference type="Gene3D" id="1.10.10.10">
    <property type="entry name" value="Winged helix-like DNA-binding domain superfamily/Winged helix DNA-binding domain"/>
    <property type="match status" value="1"/>
</dbReference>
<dbReference type="GO" id="GO:0003700">
    <property type="term" value="F:DNA-binding transcription factor activity"/>
    <property type="evidence" value="ECO:0007669"/>
    <property type="project" value="InterPro"/>
</dbReference>
<evidence type="ECO:0000256" key="3">
    <source>
        <dbReference type="ARBA" id="ARBA00023125"/>
    </source>
</evidence>
<keyword evidence="3 7" id="KW-0238">DNA-binding</keyword>
<keyword evidence="2" id="KW-0805">Transcription regulation</keyword>
<dbReference type="InterPro" id="IPR050950">
    <property type="entry name" value="HTH-type_LysR_regulators"/>
</dbReference>
<dbReference type="InterPro" id="IPR005119">
    <property type="entry name" value="LysR_subst-bd"/>
</dbReference>
<gene>
    <name evidence="7" type="ORF">BJ983_002492</name>
</gene>
<dbReference type="AlphaFoldDB" id="A0A7Y9DVV5"/>
<dbReference type="SUPFAM" id="SSF46785">
    <property type="entry name" value="Winged helix' DNA-binding domain"/>
    <property type="match status" value="1"/>
</dbReference>
<comment type="caution">
    <text evidence="7">The sequence shown here is derived from an EMBL/GenBank/DDBJ whole genome shotgun (WGS) entry which is preliminary data.</text>
</comment>
<keyword evidence="8" id="KW-1185">Reference proteome</keyword>
<dbReference type="PRINTS" id="PR00039">
    <property type="entry name" value="HTHLYSR"/>
</dbReference>
<dbReference type="Gene3D" id="3.40.190.290">
    <property type="match status" value="1"/>
</dbReference>
<dbReference type="GO" id="GO:0005829">
    <property type="term" value="C:cytosol"/>
    <property type="evidence" value="ECO:0007669"/>
    <property type="project" value="TreeGrafter"/>
</dbReference>